<evidence type="ECO:0000313" key="3">
    <source>
        <dbReference type="EMBL" id="SPC99808.1"/>
    </source>
</evidence>
<keyword evidence="1" id="KW-0812">Transmembrane</keyword>
<keyword evidence="2" id="KW-0732">Signal</keyword>
<evidence type="ECO:0000256" key="1">
    <source>
        <dbReference type="SAM" id="Phobius"/>
    </source>
</evidence>
<gene>
    <name evidence="3" type="ORF">FSB_LOCUS27690</name>
</gene>
<name>A0A2N9GK37_FAGSY</name>
<feature type="chain" id="PRO_5014660368" evidence="2">
    <location>
        <begin position="26"/>
        <end position="211"/>
    </location>
</feature>
<evidence type="ECO:0000256" key="2">
    <source>
        <dbReference type="SAM" id="SignalP"/>
    </source>
</evidence>
<reference evidence="3" key="1">
    <citation type="submission" date="2018-02" db="EMBL/GenBank/DDBJ databases">
        <authorList>
            <person name="Cohen D.B."/>
            <person name="Kent A.D."/>
        </authorList>
    </citation>
    <scope>NUCLEOTIDE SEQUENCE</scope>
</reference>
<keyword evidence="1" id="KW-1133">Transmembrane helix</keyword>
<sequence length="211" mass="23469">MAFSLSFFPFFSLFFFILASRSVRSEPPPPPLPSTTFRSISQSSDPVLYGGNLLEFLGGSSLHRIPSLLSAHLCRSGGCRDLLRLWLFGGHPVWGSLPMRVYLAYSTFGVDSSKPLLEGPLSHPNRMASYQGNFDSTSPWYVDWDQVSKLATVPDNTCCGCSYNLLDWRQILCRMVFLLLLWLLLVVLLLLLVVVVCCCCCGYGTVLLPSL</sequence>
<protein>
    <submittedName>
        <fullName evidence="3">Uncharacterized protein</fullName>
    </submittedName>
</protein>
<organism evidence="3">
    <name type="scientific">Fagus sylvatica</name>
    <name type="common">Beechnut</name>
    <dbReference type="NCBI Taxonomy" id="28930"/>
    <lineage>
        <taxon>Eukaryota</taxon>
        <taxon>Viridiplantae</taxon>
        <taxon>Streptophyta</taxon>
        <taxon>Embryophyta</taxon>
        <taxon>Tracheophyta</taxon>
        <taxon>Spermatophyta</taxon>
        <taxon>Magnoliopsida</taxon>
        <taxon>eudicotyledons</taxon>
        <taxon>Gunneridae</taxon>
        <taxon>Pentapetalae</taxon>
        <taxon>rosids</taxon>
        <taxon>fabids</taxon>
        <taxon>Fagales</taxon>
        <taxon>Fagaceae</taxon>
        <taxon>Fagus</taxon>
    </lineage>
</organism>
<feature type="signal peptide" evidence="2">
    <location>
        <begin position="1"/>
        <end position="25"/>
    </location>
</feature>
<dbReference type="AlphaFoldDB" id="A0A2N9GK37"/>
<accession>A0A2N9GK37</accession>
<dbReference type="EMBL" id="OIVN01002011">
    <property type="protein sequence ID" value="SPC99808.1"/>
    <property type="molecule type" value="Genomic_DNA"/>
</dbReference>
<feature type="transmembrane region" description="Helical" evidence="1">
    <location>
        <begin position="175"/>
        <end position="208"/>
    </location>
</feature>
<proteinExistence type="predicted"/>
<keyword evidence="1" id="KW-0472">Membrane</keyword>